<sequence>MDAYKAIVITPVKNSLENTLETIKAIKESQGQYLYFVYDDFSDTETSVQLKEKSAEQGVTYIHLSELTNTPSPNYFTVLKDAQAKSLQHQLPLIIVESDVVVQKNTLQELLSFVQKEPKIGMVGAVTVDYDNKINFPYLKFESKERRPIATERSLSFCCTLLSIDFLQQFSFNQLDQGKDWFDTSISNASLSHGFKNYVLLNIPVLHKPHGSRPWKQLKYTNPLKYYWLKFTKGRDKI</sequence>
<reference evidence="2 3" key="1">
    <citation type="submission" date="2016-10" db="EMBL/GenBank/DDBJ databases">
        <authorList>
            <person name="de Groot N.N."/>
        </authorList>
    </citation>
    <scope>NUCLEOTIDE SEQUENCE [LARGE SCALE GENOMIC DNA]</scope>
    <source>
        <strain evidence="2 3">DSM 22789</strain>
    </source>
</reference>
<dbReference type="AlphaFoldDB" id="A0A1I6VAZ4"/>
<dbReference type="EMBL" id="FOZZ01000012">
    <property type="protein sequence ID" value="SFT10694.1"/>
    <property type="molecule type" value="Genomic_DNA"/>
</dbReference>
<feature type="domain" description="Glycosyltransferase 2-like" evidence="1">
    <location>
        <begin position="8"/>
        <end position="142"/>
    </location>
</feature>
<protein>
    <submittedName>
        <fullName evidence="2">Glycosyltransferase, GT2 family</fullName>
    </submittedName>
</protein>
<organism evidence="2 3">
    <name type="scientific">Sphingobacterium wenxiniae</name>
    <dbReference type="NCBI Taxonomy" id="683125"/>
    <lineage>
        <taxon>Bacteria</taxon>
        <taxon>Pseudomonadati</taxon>
        <taxon>Bacteroidota</taxon>
        <taxon>Sphingobacteriia</taxon>
        <taxon>Sphingobacteriales</taxon>
        <taxon>Sphingobacteriaceae</taxon>
        <taxon>Sphingobacterium</taxon>
    </lineage>
</organism>
<dbReference type="SUPFAM" id="SSF53448">
    <property type="entry name" value="Nucleotide-diphospho-sugar transferases"/>
    <property type="match status" value="1"/>
</dbReference>
<dbReference type="RefSeq" id="WP_093367069.1">
    <property type="nucleotide sequence ID" value="NZ_FOZZ01000012.1"/>
</dbReference>
<dbReference type="InterPro" id="IPR001173">
    <property type="entry name" value="Glyco_trans_2-like"/>
</dbReference>
<dbReference type="OrthoDB" id="1041945at2"/>
<dbReference type="Gene3D" id="3.90.550.10">
    <property type="entry name" value="Spore Coat Polysaccharide Biosynthesis Protein SpsA, Chain A"/>
    <property type="match status" value="1"/>
</dbReference>
<gene>
    <name evidence="2" type="ORF">SAMN05660206_11249</name>
</gene>
<dbReference type="InterPro" id="IPR029044">
    <property type="entry name" value="Nucleotide-diphossugar_trans"/>
</dbReference>
<dbReference type="Pfam" id="PF00535">
    <property type="entry name" value="Glycos_transf_2"/>
    <property type="match status" value="1"/>
</dbReference>
<accession>A0A1I6VAZ4</accession>
<dbReference type="Proteomes" id="UP000198785">
    <property type="component" value="Unassembled WGS sequence"/>
</dbReference>
<keyword evidence="3" id="KW-1185">Reference proteome</keyword>
<keyword evidence="2" id="KW-0808">Transferase</keyword>
<evidence type="ECO:0000313" key="2">
    <source>
        <dbReference type="EMBL" id="SFT10694.1"/>
    </source>
</evidence>
<evidence type="ECO:0000259" key="1">
    <source>
        <dbReference type="Pfam" id="PF00535"/>
    </source>
</evidence>
<dbReference type="GO" id="GO:0016740">
    <property type="term" value="F:transferase activity"/>
    <property type="evidence" value="ECO:0007669"/>
    <property type="project" value="UniProtKB-KW"/>
</dbReference>
<name>A0A1I6VAZ4_9SPHI</name>
<proteinExistence type="predicted"/>
<dbReference type="STRING" id="683125.SAMN05660206_11249"/>
<evidence type="ECO:0000313" key="3">
    <source>
        <dbReference type="Proteomes" id="UP000198785"/>
    </source>
</evidence>